<comment type="caution">
    <text evidence="1">The sequence shown here is derived from an EMBL/GenBank/DDBJ whole genome shotgun (WGS) entry which is preliminary data.</text>
</comment>
<accession>A0A815JR66</accession>
<dbReference type="OrthoDB" id="424302at2759"/>
<organism evidence="1 5">
    <name type="scientific">Didymodactylos carnosus</name>
    <dbReference type="NCBI Taxonomy" id="1234261"/>
    <lineage>
        <taxon>Eukaryota</taxon>
        <taxon>Metazoa</taxon>
        <taxon>Spiralia</taxon>
        <taxon>Gnathifera</taxon>
        <taxon>Rotifera</taxon>
        <taxon>Eurotatoria</taxon>
        <taxon>Bdelloidea</taxon>
        <taxon>Philodinida</taxon>
        <taxon>Philodinidae</taxon>
        <taxon>Didymodactylos</taxon>
    </lineage>
</organism>
<evidence type="ECO:0000313" key="3">
    <source>
        <dbReference type="EMBL" id="CAF4280667.1"/>
    </source>
</evidence>
<dbReference type="Proteomes" id="UP000682733">
    <property type="component" value="Unassembled WGS sequence"/>
</dbReference>
<evidence type="ECO:0000313" key="2">
    <source>
        <dbReference type="EMBL" id="CAF1529985.1"/>
    </source>
</evidence>
<evidence type="ECO:0000313" key="5">
    <source>
        <dbReference type="Proteomes" id="UP000663829"/>
    </source>
</evidence>
<dbReference type="Proteomes" id="UP000681722">
    <property type="component" value="Unassembled WGS sequence"/>
</dbReference>
<reference evidence="1" key="1">
    <citation type="submission" date="2021-02" db="EMBL/GenBank/DDBJ databases">
        <authorList>
            <person name="Nowell W R."/>
        </authorList>
    </citation>
    <scope>NUCLEOTIDE SEQUENCE</scope>
</reference>
<gene>
    <name evidence="1" type="ORF">GPM918_LOCUS32544</name>
    <name evidence="2" type="ORF">OVA965_LOCUS38204</name>
    <name evidence="3" type="ORF">SRO942_LOCUS33213</name>
    <name evidence="4" type="ORF">TMI583_LOCUS39372</name>
</gene>
<evidence type="ECO:0000313" key="1">
    <source>
        <dbReference type="EMBL" id="CAF1385651.1"/>
    </source>
</evidence>
<dbReference type="EMBL" id="CAJOBA010059560">
    <property type="protein sequence ID" value="CAF4316954.1"/>
    <property type="molecule type" value="Genomic_DNA"/>
</dbReference>
<evidence type="ECO:0008006" key="6">
    <source>
        <dbReference type="Google" id="ProtNLM"/>
    </source>
</evidence>
<dbReference type="EMBL" id="CAJOBC010082086">
    <property type="protein sequence ID" value="CAF4280667.1"/>
    <property type="molecule type" value="Genomic_DNA"/>
</dbReference>
<dbReference type="Proteomes" id="UP000663829">
    <property type="component" value="Unassembled WGS sequence"/>
</dbReference>
<name>A0A815JR66_9BILA</name>
<proteinExistence type="predicted"/>
<protein>
    <recommendedName>
        <fullName evidence="6">Deacetylase sirtuin-type domain-containing protein</fullName>
    </recommendedName>
</protein>
<sequence length="166" mass="18624">MAFANVSQDVTAINQNKITVETIQIIKKAAELILHCDAILFTSGAGMGLPLLQHPELDFTKMSTPRWFRKDQGNSDKHDMANFGYAFWAFRYSAYTSATLHLGYSIAKKWSKLSQVKWSFSFTSNIDGHWIKSGWKDRQSLNVMVPLTICNASAGVVIGYGLQITR</sequence>
<dbReference type="EMBL" id="CAJNOK010037332">
    <property type="protein sequence ID" value="CAF1529985.1"/>
    <property type="molecule type" value="Genomic_DNA"/>
</dbReference>
<dbReference type="EMBL" id="CAJNOQ010016683">
    <property type="protein sequence ID" value="CAF1385651.1"/>
    <property type="molecule type" value="Genomic_DNA"/>
</dbReference>
<dbReference type="Proteomes" id="UP000677228">
    <property type="component" value="Unassembled WGS sequence"/>
</dbReference>
<dbReference type="SUPFAM" id="SSF52467">
    <property type="entry name" value="DHS-like NAD/FAD-binding domain"/>
    <property type="match status" value="1"/>
</dbReference>
<evidence type="ECO:0000313" key="4">
    <source>
        <dbReference type="EMBL" id="CAF4316954.1"/>
    </source>
</evidence>
<keyword evidence="5" id="KW-1185">Reference proteome</keyword>
<dbReference type="InterPro" id="IPR029035">
    <property type="entry name" value="DHS-like_NAD/FAD-binding_dom"/>
</dbReference>
<dbReference type="AlphaFoldDB" id="A0A815JR66"/>